<organism evidence="1 2">
    <name type="scientific">Morococcus cerebrosus</name>
    <dbReference type="NCBI Taxonomy" id="1056807"/>
    <lineage>
        <taxon>Bacteria</taxon>
        <taxon>Pseudomonadati</taxon>
        <taxon>Pseudomonadota</taxon>
        <taxon>Betaproteobacteria</taxon>
        <taxon>Neisseriales</taxon>
        <taxon>Neisseriaceae</taxon>
        <taxon>Morococcus</taxon>
    </lineage>
</organism>
<sequence length="37" mass="4442">MNNRAGCGLRYQKRSFEKRKMAFQTTFALFLKAYSMF</sequence>
<dbReference type="EMBL" id="JUFZ01000120">
    <property type="protein sequence ID" value="KIC06071.1"/>
    <property type="molecule type" value="Genomic_DNA"/>
</dbReference>
<evidence type="ECO:0000313" key="1">
    <source>
        <dbReference type="EMBL" id="KIC06071.1"/>
    </source>
</evidence>
<name>A0A0C1GKS4_9NEIS</name>
<accession>A0A0C1GKS4</accession>
<protein>
    <submittedName>
        <fullName evidence="1">Uncharacterized protein</fullName>
    </submittedName>
</protein>
<reference evidence="1 2" key="1">
    <citation type="submission" date="2014-12" db="EMBL/GenBank/DDBJ databases">
        <title>Genome sequence of Morococcus cerebrosus.</title>
        <authorList>
            <person name="Shin S.-K."/>
            <person name="Yi H."/>
        </authorList>
    </citation>
    <scope>NUCLEOTIDE SEQUENCE [LARGE SCALE GENOMIC DNA]</scope>
    <source>
        <strain evidence="1 2">CIP 81.93</strain>
    </source>
</reference>
<evidence type="ECO:0000313" key="2">
    <source>
        <dbReference type="Proteomes" id="UP000031390"/>
    </source>
</evidence>
<proteinExistence type="predicted"/>
<gene>
    <name evidence="1" type="ORF">MCC93_24770</name>
</gene>
<comment type="caution">
    <text evidence="1">The sequence shown here is derived from an EMBL/GenBank/DDBJ whole genome shotgun (WGS) entry which is preliminary data.</text>
</comment>
<dbReference type="AlphaFoldDB" id="A0A0C1GKS4"/>
<dbReference type="Proteomes" id="UP000031390">
    <property type="component" value="Unassembled WGS sequence"/>
</dbReference>